<gene>
    <name evidence="2" type="ORF">DM01DRAFT_1334784</name>
</gene>
<dbReference type="EMBL" id="MCGT01000010">
    <property type="protein sequence ID" value="ORX56309.1"/>
    <property type="molecule type" value="Genomic_DNA"/>
</dbReference>
<feature type="region of interest" description="Disordered" evidence="1">
    <location>
        <begin position="113"/>
        <end position="147"/>
    </location>
</feature>
<evidence type="ECO:0000256" key="1">
    <source>
        <dbReference type="SAM" id="MobiDB-lite"/>
    </source>
</evidence>
<evidence type="ECO:0000313" key="3">
    <source>
        <dbReference type="Proteomes" id="UP000242146"/>
    </source>
</evidence>
<accession>A0A1X2GL21</accession>
<dbReference type="OrthoDB" id="2370938at2759"/>
<name>A0A1X2GL21_9FUNG</name>
<dbReference type="Proteomes" id="UP000242146">
    <property type="component" value="Unassembled WGS sequence"/>
</dbReference>
<comment type="caution">
    <text evidence="2">The sequence shown here is derived from an EMBL/GenBank/DDBJ whole genome shotgun (WGS) entry which is preliminary data.</text>
</comment>
<protein>
    <submittedName>
        <fullName evidence="2">Uncharacterized protein</fullName>
    </submittedName>
</protein>
<organism evidence="2 3">
    <name type="scientific">Hesseltinella vesiculosa</name>
    <dbReference type="NCBI Taxonomy" id="101127"/>
    <lineage>
        <taxon>Eukaryota</taxon>
        <taxon>Fungi</taxon>
        <taxon>Fungi incertae sedis</taxon>
        <taxon>Mucoromycota</taxon>
        <taxon>Mucoromycotina</taxon>
        <taxon>Mucoromycetes</taxon>
        <taxon>Mucorales</taxon>
        <taxon>Cunninghamellaceae</taxon>
        <taxon>Hesseltinella</taxon>
    </lineage>
</organism>
<dbReference type="AlphaFoldDB" id="A0A1X2GL21"/>
<proteinExistence type="predicted"/>
<evidence type="ECO:0000313" key="2">
    <source>
        <dbReference type="EMBL" id="ORX56309.1"/>
    </source>
</evidence>
<keyword evidence="3" id="KW-1185">Reference proteome</keyword>
<feature type="compositionally biased region" description="Low complexity" evidence="1">
    <location>
        <begin position="118"/>
        <end position="129"/>
    </location>
</feature>
<feature type="compositionally biased region" description="Polar residues" evidence="1">
    <location>
        <begin position="130"/>
        <end position="144"/>
    </location>
</feature>
<reference evidence="2 3" key="1">
    <citation type="submission" date="2016-07" db="EMBL/GenBank/DDBJ databases">
        <title>Pervasive Adenine N6-methylation of Active Genes in Fungi.</title>
        <authorList>
            <consortium name="DOE Joint Genome Institute"/>
            <person name="Mondo S.J."/>
            <person name="Dannebaum R.O."/>
            <person name="Kuo R.C."/>
            <person name="Labutti K."/>
            <person name="Haridas S."/>
            <person name="Kuo A."/>
            <person name="Salamov A."/>
            <person name="Ahrendt S.R."/>
            <person name="Lipzen A."/>
            <person name="Sullivan W."/>
            <person name="Andreopoulos W.B."/>
            <person name="Clum A."/>
            <person name="Lindquist E."/>
            <person name="Daum C."/>
            <person name="Ramamoorthy G.K."/>
            <person name="Gryganskyi A."/>
            <person name="Culley D."/>
            <person name="Magnuson J.K."/>
            <person name="James T.Y."/>
            <person name="O'Malley M.A."/>
            <person name="Stajich J.E."/>
            <person name="Spatafora J.W."/>
            <person name="Visel A."/>
            <person name="Grigoriev I.V."/>
        </authorList>
    </citation>
    <scope>NUCLEOTIDE SEQUENCE [LARGE SCALE GENOMIC DNA]</scope>
    <source>
        <strain evidence="2 3">NRRL 3301</strain>
    </source>
</reference>
<sequence length="512" mass="57890">MDNNWKTALEDYINSTKYPRFSGFILKYKNDIPSWSSYQDVNSSHGLHGIWVERYISTYKKMNETNKRPKSSQRFNKEIWDKIYLNFAQKKLNESTTLDMRASTSTSSLTSCAEHDSSLSSDSASQSTSPGITHSASMSSNPQGHLSIIPQAPGQDRFIVDETDVSERFYQLQQCVHGLVERESVTVEADVDLILSLCSILLLQNNNRIHQAMLPYFGNHLYTKVRVNSIDLGLSTNNFDPNTKLDLMNIAEAVYHRKLDIYQAGSQILDLAKANNNLIEKRMILSTFHLLQALPFDNTNQEFSETTLITRYLAPALQPLFDERERNIRFEFTGTDLDDKQKRPPAFSGLPDLVITVFPHGSDDGINVGYGEVKKASMATNSYLVNWDLVRLAIFSKDAIDSNHITGNFAIHVVAPDCTFYLMKLTADGLYTMSEVDRIRLPMSVQDLPAYVSTFNRLKAVLEIFAAACNPEIGKACNPSWQRPSLLATDLTAMLDIKRNRRRKNSTGHKAR</sequence>